<accession>A0A7W6WKW5</accession>
<reference evidence="3 4" key="1">
    <citation type="submission" date="2020-08" db="EMBL/GenBank/DDBJ databases">
        <title>Genome sequencing of Purple Non-Sulfur Bacteria from various extreme environments.</title>
        <authorList>
            <person name="Mayer M."/>
        </authorList>
    </citation>
    <scope>NUCLEOTIDE SEQUENCE [LARGE SCALE GENOMIC DNA]</scope>
    <source>
        <strain evidence="3 4">JA135</strain>
    </source>
</reference>
<dbReference type="InterPro" id="IPR014004">
    <property type="entry name" value="Transpt-assoc_nodulatn_dom_bac"/>
</dbReference>
<evidence type="ECO:0000259" key="2">
    <source>
        <dbReference type="PROSITE" id="PS50914"/>
    </source>
</evidence>
<comment type="caution">
    <text evidence="3">The sequence shown here is derived from an EMBL/GenBank/DDBJ whole genome shotgun (WGS) entry which is preliminary data.</text>
</comment>
<dbReference type="AlphaFoldDB" id="A0A7W6WKW5"/>
<evidence type="ECO:0000256" key="1">
    <source>
        <dbReference type="SAM" id="SignalP"/>
    </source>
</evidence>
<dbReference type="PROSITE" id="PS51257">
    <property type="entry name" value="PROKAR_LIPOPROTEIN"/>
    <property type="match status" value="1"/>
</dbReference>
<dbReference type="InterPro" id="IPR051686">
    <property type="entry name" value="Lipoprotein_DolP"/>
</dbReference>
<evidence type="ECO:0000313" key="3">
    <source>
        <dbReference type="EMBL" id="MBB4286485.1"/>
    </source>
</evidence>
<dbReference type="PROSITE" id="PS50914">
    <property type="entry name" value="BON"/>
    <property type="match status" value="2"/>
</dbReference>
<proteinExistence type="predicted"/>
<dbReference type="PANTHER" id="PTHR34606">
    <property type="entry name" value="BON DOMAIN-CONTAINING PROTEIN"/>
    <property type="match status" value="1"/>
</dbReference>
<feature type="domain" description="BON" evidence="2">
    <location>
        <begin position="53"/>
        <end position="121"/>
    </location>
</feature>
<keyword evidence="1" id="KW-0732">Signal</keyword>
<dbReference type="EMBL" id="JACIGI010000017">
    <property type="protein sequence ID" value="MBB4286485.1"/>
    <property type="molecule type" value="Genomic_DNA"/>
</dbReference>
<evidence type="ECO:0000313" key="4">
    <source>
        <dbReference type="Proteomes" id="UP000555728"/>
    </source>
</evidence>
<dbReference type="Pfam" id="PF04972">
    <property type="entry name" value="BON"/>
    <property type="match status" value="2"/>
</dbReference>
<dbReference type="Proteomes" id="UP000555728">
    <property type="component" value="Unassembled WGS sequence"/>
</dbReference>
<feature type="chain" id="PRO_5031020107" evidence="1">
    <location>
        <begin position="24"/>
        <end position="214"/>
    </location>
</feature>
<gene>
    <name evidence="3" type="ORF">GGD88_002217</name>
</gene>
<dbReference type="RefSeq" id="WP_246423705.1">
    <property type="nucleotide sequence ID" value="NZ_JACIGI010000017.1"/>
</dbReference>
<dbReference type="PANTHER" id="PTHR34606:SF15">
    <property type="entry name" value="BON DOMAIN-CONTAINING PROTEIN"/>
    <property type="match status" value="1"/>
</dbReference>
<name>A0A7W6WKW5_9PROT</name>
<dbReference type="Gene3D" id="3.30.1340.30">
    <property type="match status" value="2"/>
</dbReference>
<feature type="signal peptide" evidence="1">
    <location>
        <begin position="1"/>
        <end position="23"/>
    </location>
</feature>
<sequence length="214" mass="22623">MMRRWGRGAVPLLAAALTPALVAGCSPVGMAVGAGAVAATAASEERGLGGVVDDAAIQAEINRLWLEHDLDLLRRVDMTVREGQVLLTGAVAAPRTRVDAVRLAWRARGVKAVINEIEIDEGATVVDQAADAAIAQKIEARLLFDRKVRSINYTVDVVNGTVYLLGVAQSREALDRAIAYARDTRGVRRVVSHVRIKGEDAPAGTGADPSAPML</sequence>
<organism evidence="3 4">
    <name type="scientific">Roseospira goensis</name>
    <dbReference type="NCBI Taxonomy" id="391922"/>
    <lineage>
        <taxon>Bacteria</taxon>
        <taxon>Pseudomonadati</taxon>
        <taxon>Pseudomonadota</taxon>
        <taxon>Alphaproteobacteria</taxon>
        <taxon>Rhodospirillales</taxon>
        <taxon>Rhodospirillaceae</taxon>
        <taxon>Roseospira</taxon>
    </lineage>
</organism>
<dbReference type="InterPro" id="IPR007055">
    <property type="entry name" value="BON_dom"/>
</dbReference>
<feature type="domain" description="BON" evidence="2">
    <location>
        <begin position="130"/>
        <end position="198"/>
    </location>
</feature>
<protein>
    <submittedName>
        <fullName evidence="3">Osmotically-inducible protein OsmY</fullName>
    </submittedName>
</protein>
<keyword evidence="4" id="KW-1185">Reference proteome</keyword>
<dbReference type="SMART" id="SM00749">
    <property type="entry name" value="BON"/>
    <property type="match status" value="1"/>
</dbReference>